<evidence type="ECO:0000259" key="2">
    <source>
        <dbReference type="Pfam" id="PF08242"/>
    </source>
</evidence>
<gene>
    <name evidence="3" type="ORF">ACFOGJ_13180</name>
</gene>
<dbReference type="InterPro" id="IPR029063">
    <property type="entry name" value="SAM-dependent_MTases_sf"/>
</dbReference>
<accession>A0ABV7L0N5</accession>
<reference evidence="4" key="1">
    <citation type="journal article" date="2019" name="Int. J. Syst. Evol. Microbiol.">
        <title>The Global Catalogue of Microorganisms (GCM) 10K type strain sequencing project: providing services to taxonomists for standard genome sequencing and annotation.</title>
        <authorList>
            <consortium name="The Broad Institute Genomics Platform"/>
            <consortium name="The Broad Institute Genome Sequencing Center for Infectious Disease"/>
            <person name="Wu L."/>
            <person name="Ma J."/>
        </authorList>
    </citation>
    <scope>NUCLEOTIDE SEQUENCE [LARGE SCALE GENOMIC DNA]</scope>
    <source>
        <strain evidence="4">KCTC 42964</strain>
    </source>
</reference>
<dbReference type="Proteomes" id="UP001595528">
    <property type="component" value="Unassembled WGS sequence"/>
</dbReference>
<evidence type="ECO:0000256" key="1">
    <source>
        <dbReference type="SAM" id="MobiDB-lite"/>
    </source>
</evidence>
<proteinExistence type="predicted"/>
<feature type="region of interest" description="Disordered" evidence="1">
    <location>
        <begin position="1"/>
        <end position="40"/>
    </location>
</feature>
<dbReference type="GO" id="GO:0061542">
    <property type="term" value="F:3-demethylubiquinol 3-O-methyltransferase activity"/>
    <property type="evidence" value="ECO:0007669"/>
    <property type="project" value="UniProtKB-EC"/>
</dbReference>
<dbReference type="EMBL" id="JBHRTR010000028">
    <property type="protein sequence ID" value="MFC3228191.1"/>
    <property type="molecule type" value="Genomic_DNA"/>
</dbReference>
<evidence type="ECO:0000313" key="3">
    <source>
        <dbReference type="EMBL" id="MFC3228191.1"/>
    </source>
</evidence>
<dbReference type="RefSeq" id="WP_379901075.1">
    <property type="nucleotide sequence ID" value="NZ_JBHRTR010000028.1"/>
</dbReference>
<keyword evidence="3" id="KW-0808">Transferase</keyword>
<sequence>MTEDPGAARRDAAVRAQYEAYPYPPRDPQDERRRLITGSPSNLPEVDHYLFGGARDWRQPFRALFAGGGTGDGCIMLAQQLADRGVPAEVVHLDISAASQAVARARSEVRGLANLRFVQGPLHDVADLAPGPYDYVDCCGVLHHLEDPPAGLAALRAQLAPDGGMGLMVYGVLGRTGVYPVQAALRSLAGDDDLPARVALARRLLGDLPDSNWLRRNPFLNDHLPEAQGEEVPAGKLFDLLLHPRDRAYDVPQLLELLSGAGLAPVEFIVPMQYRPEAYLQDGGLIGRAAALSQAERWALAENLAGNIRVHVVYAAPAERAAEAAARPGRPTVRPLPNGIDMAALARAVARGKGMFKADLSGLPLSLPLPAGAERLLPLIDGRRDLNQLAAAMGMDWFTFKALFDKVYRVLNGLNLLLLRG</sequence>
<protein>
    <submittedName>
        <fullName evidence="3">Class I SAM-dependent methyltransferase</fullName>
        <ecNumber evidence="3">2.1.1.222</ecNumber>
        <ecNumber evidence="3">2.1.1.64</ecNumber>
    </submittedName>
</protein>
<dbReference type="InterPro" id="IPR013217">
    <property type="entry name" value="Methyltransf_12"/>
</dbReference>
<dbReference type="EC" id="2.1.1.64" evidence="3"/>
<evidence type="ECO:0000313" key="4">
    <source>
        <dbReference type="Proteomes" id="UP001595528"/>
    </source>
</evidence>
<name>A0ABV7L0N5_9PROT</name>
<dbReference type="GO" id="GO:0102208">
    <property type="term" value="F:2-polyprenyl-6-hydroxyphenol methylase activity"/>
    <property type="evidence" value="ECO:0007669"/>
    <property type="project" value="UniProtKB-EC"/>
</dbReference>
<feature type="compositionally biased region" description="Basic and acidic residues" evidence="1">
    <location>
        <begin position="1"/>
        <end position="13"/>
    </location>
</feature>
<dbReference type="Pfam" id="PF08242">
    <property type="entry name" value="Methyltransf_12"/>
    <property type="match status" value="1"/>
</dbReference>
<dbReference type="EC" id="2.1.1.222" evidence="3"/>
<dbReference type="CDD" id="cd02440">
    <property type="entry name" value="AdoMet_MTases"/>
    <property type="match status" value="1"/>
</dbReference>
<dbReference type="SUPFAM" id="SSF53335">
    <property type="entry name" value="S-adenosyl-L-methionine-dependent methyltransferases"/>
    <property type="match status" value="1"/>
</dbReference>
<keyword evidence="3" id="KW-0489">Methyltransferase</keyword>
<comment type="caution">
    <text evidence="3">The sequence shown here is derived from an EMBL/GenBank/DDBJ whole genome shotgun (WGS) entry which is preliminary data.</text>
</comment>
<dbReference type="Gene3D" id="3.40.50.150">
    <property type="entry name" value="Vaccinia Virus protein VP39"/>
    <property type="match status" value="1"/>
</dbReference>
<dbReference type="GO" id="GO:0032259">
    <property type="term" value="P:methylation"/>
    <property type="evidence" value="ECO:0007669"/>
    <property type="project" value="UniProtKB-KW"/>
</dbReference>
<organism evidence="3 4">
    <name type="scientific">Marinibaculum pumilum</name>
    <dbReference type="NCBI Taxonomy" id="1766165"/>
    <lineage>
        <taxon>Bacteria</taxon>
        <taxon>Pseudomonadati</taxon>
        <taxon>Pseudomonadota</taxon>
        <taxon>Alphaproteobacteria</taxon>
        <taxon>Rhodospirillales</taxon>
        <taxon>Rhodospirillaceae</taxon>
        <taxon>Marinibaculum</taxon>
    </lineage>
</organism>
<keyword evidence="4" id="KW-1185">Reference proteome</keyword>
<feature type="domain" description="Methyltransferase type 12" evidence="2">
    <location>
        <begin position="66"/>
        <end position="163"/>
    </location>
</feature>